<dbReference type="InterPro" id="IPR022671">
    <property type="entry name" value="Ribosomal_uL2_CS"/>
</dbReference>
<dbReference type="Gene3D" id="2.40.50.140">
    <property type="entry name" value="Nucleic acid-binding proteins"/>
    <property type="match status" value="1"/>
</dbReference>
<evidence type="ECO:0000313" key="6">
    <source>
        <dbReference type="EMBL" id="KAJ3049019.1"/>
    </source>
</evidence>
<name>A0AAD5SBE9_9FUNG</name>
<keyword evidence="2" id="KW-0689">Ribosomal protein</keyword>
<dbReference type="GO" id="GO:0003735">
    <property type="term" value="F:structural constituent of ribosome"/>
    <property type="evidence" value="ECO:0007669"/>
    <property type="project" value="InterPro"/>
</dbReference>
<keyword evidence="7" id="KW-1185">Reference proteome</keyword>
<dbReference type="InterPro" id="IPR008991">
    <property type="entry name" value="Translation_prot_SH3-like_sf"/>
</dbReference>
<dbReference type="InterPro" id="IPR022669">
    <property type="entry name" value="Ribosomal_uL2_C"/>
</dbReference>
<dbReference type="GO" id="GO:0003723">
    <property type="term" value="F:RNA binding"/>
    <property type="evidence" value="ECO:0007669"/>
    <property type="project" value="InterPro"/>
</dbReference>
<dbReference type="InterPro" id="IPR005880">
    <property type="entry name" value="Ribosomal_uL2_bac/org-type"/>
</dbReference>
<dbReference type="SMART" id="SM01383">
    <property type="entry name" value="Ribosomal_L2"/>
    <property type="match status" value="1"/>
</dbReference>
<dbReference type="InterPro" id="IPR014726">
    <property type="entry name" value="Ribosomal_uL2_dom3"/>
</dbReference>
<dbReference type="PANTHER" id="PTHR13691:SF5">
    <property type="entry name" value="LARGE RIBOSOMAL SUBUNIT PROTEIN UL2M"/>
    <property type="match status" value="1"/>
</dbReference>
<dbReference type="GO" id="GO:0005762">
    <property type="term" value="C:mitochondrial large ribosomal subunit"/>
    <property type="evidence" value="ECO:0007669"/>
    <property type="project" value="TreeGrafter"/>
</dbReference>
<proteinExistence type="inferred from homology"/>
<feature type="domain" description="Large ribosomal subunit protein uL2 RNA-binding" evidence="5">
    <location>
        <begin position="173"/>
        <end position="250"/>
    </location>
</feature>
<dbReference type="InterPro" id="IPR002171">
    <property type="entry name" value="Ribosomal_uL2"/>
</dbReference>
<dbReference type="PROSITE" id="PS00467">
    <property type="entry name" value="RIBOSOMAL_L2"/>
    <property type="match status" value="1"/>
</dbReference>
<dbReference type="PANTHER" id="PTHR13691">
    <property type="entry name" value="RIBOSOMAL PROTEIN L2"/>
    <property type="match status" value="1"/>
</dbReference>
<dbReference type="InterPro" id="IPR022666">
    <property type="entry name" value="Ribosomal_uL2_RNA-bd_dom"/>
</dbReference>
<evidence type="ECO:0000256" key="2">
    <source>
        <dbReference type="ARBA" id="ARBA00022980"/>
    </source>
</evidence>
<sequence>MTGQTRLVDAACRSSHGLGWQRCWGSDTSLAAAAGLRSGPSHFTRSLSSRPRLTTSNSPITSLFSRNTIISRTASPAFPAPVVSKTLTRTKTYVKKPSRNMQRLFKIYARKGETPPKVEWPVMENAFYKVVGGMKVYKGVTPGTRNRRYPTRFHLHKGMSVWRLSTGKNSTGGRCRYTGKITVRGRGGGHKKRVRFVDFNRSTPGPHEVVRLEYDPNRSGELALLRSLSTNELSYIIRPADLNPGDIVESYRRGIPEPKEGEDPIPTYKLIQNGNCLRLKNIPVGTQICCIGLRPDGPAQLARAAGTSGQLLYTAEKGFAQVRMASKEVRLLPVEAIATIGKVGNELHHLRNWGKAGSRRHKGFRPKVRGIAKNAFEHPHGGKASIKGDTHPKSPWGWLTKGYKTVRRKKWYIVTPKWKAKQQ</sequence>
<feature type="domain" description="Large ribosomal subunit protein uL2 C-terminal" evidence="4">
    <location>
        <begin position="271"/>
        <end position="399"/>
    </location>
</feature>
<dbReference type="EMBL" id="JADGJD010000704">
    <property type="protein sequence ID" value="KAJ3049019.1"/>
    <property type="molecule type" value="Genomic_DNA"/>
</dbReference>
<dbReference type="SMART" id="SM01382">
    <property type="entry name" value="Ribosomal_L2_C"/>
    <property type="match status" value="1"/>
</dbReference>
<reference evidence="6" key="1">
    <citation type="submission" date="2020-05" db="EMBL/GenBank/DDBJ databases">
        <title>Phylogenomic resolution of chytrid fungi.</title>
        <authorList>
            <person name="Stajich J.E."/>
            <person name="Amses K."/>
            <person name="Simmons R."/>
            <person name="Seto K."/>
            <person name="Myers J."/>
            <person name="Bonds A."/>
            <person name="Quandt C.A."/>
            <person name="Barry K."/>
            <person name="Liu P."/>
            <person name="Grigoriev I."/>
            <person name="Longcore J.E."/>
            <person name="James T.Y."/>
        </authorList>
    </citation>
    <scope>NUCLEOTIDE SEQUENCE</scope>
    <source>
        <strain evidence="6">JEL0318</strain>
    </source>
</reference>
<evidence type="ECO:0008006" key="8">
    <source>
        <dbReference type="Google" id="ProtNLM"/>
    </source>
</evidence>
<dbReference type="GO" id="GO:0016740">
    <property type="term" value="F:transferase activity"/>
    <property type="evidence" value="ECO:0007669"/>
    <property type="project" value="InterPro"/>
</dbReference>
<dbReference type="GO" id="GO:0032543">
    <property type="term" value="P:mitochondrial translation"/>
    <property type="evidence" value="ECO:0007669"/>
    <property type="project" value="TreeGrafter"/>
</dbReference>
<dbReference type="Pfam" id="PF03947">
    <property type="entry name" value="Ribosomal_L2_C"/>
    <property type="match status" value="1"/>
</dbReference>
<dbReference type="Gene3D" id="4.10.950.10">
    <property type="entry name" value="Ribosomal protein L2, domain 3"/>
    <property type="match status" value="1"/>
</dbReference>
<accession>A0AAD5SBE9</accession>
<protein>
    <recommendedName>
        <fullName evidence="8">Ribosomal protein L2 C-terminal domain-containing protein</fullName>
    </recommendedName>
</protein>
<dbReference type="Gene3D" id="2.30.30.30">
    <property type="match status" value="1"/>
</dbReference>
<dbReference type="NCBIfam" id="TIGR01171">
    <property type="entry name" value="rplB_bact"/>
    <property type="match status" value="1"/>
</dbReference>
<evidence type="ECO:0000259" key="4">
    <source>
        <dbReference type="SMART" id="SM01382"/>
    </source>
</evidence>
<evidence type="ECO:0000256" key="3">
    <source>
        <dbReference type="ARBA" id="ARBA00023274"/>
    </source>
</evidence>
<evidence type="ECO:0000256" key="1">
    <source>
        <dbReference type="ARBA" id="ARBA00005636"/>
    </source>
</evidence>
<dbReference type="InterPro" id="IPR012340">
    <property type="entry name" value="NA-bd_OB-fold"/>
</dbReference>
<gene>
    <name evidence="6" type="ORF">HK097_009982</name>
</gene>
<dbReference type="InterPro" id="IPR014722">
    <property type="entry name" value="Rib_uL2_dom2"/>
</dbReference>
<dbReference type="SUPFAM" id="SSF50249">
    <property type="entry name" value="Nucleic acid-binding proteins"/>
    <property type="match status" value="1"/>
</dbReference>
<comment type="caution">
    <text evidence="6">The sequence shown here is derived from an EMBL/GenBank/DDBJ whole genome shotgun (WGS) entry which is preliminary data.</text>
</comment>
<dbReference type="SUPFAM" id="SSF50104">
    <property type="entry name" value="Translation proteins SH3-like domain"/>
    <property type="match status" value="1"/>
</dbReference>
<comment type="similarity">
    <text evidence="1">Belongs to the universal ribosomal protein uL2 family.</text>
</comment>
<dbReference type="Pfam" id="PF00181">
    <property type="entry name" value="Ribosomal_L2_N"/>
    <property type="match status" value="1"/>
</dbReference>
<evidence type="ECO:0000259" key="5">
    <source>
        <dbReference type="SMART" id="SM01383"/>
    </source>
</evidence>
<keyword evidence="3" id="KW-0687">Ribonucleoprotein</keyword>
<dbReference type="Proteomes" id="UP001212841">
    <property type="component" value="Unassembled WGS sequence"/>
</dbReference>
<evidence type="ECO:0000313" key="7">
    <source>
        <dbReference type="Proteomes" id="UP001212841"/>
    </source>
</evidence>
<dbReference type="AlphaFoldDB" id="A0AAD5SBE9"/>
<organism evidence="6 7">
    <name type="scientific">Rhizophlyctis rosea</name>
    <dbReference type="NCBI Taxonomy" id="64517"/>
    <lineage>
        <taxon>Eukaryota</taxon>
        <taxon>Fungi</taxon>
        <taxon>Fungi incertae sedis</taxon>
        <taxon>Chytridiomycota</taxon>
        <taxon>Chytridiomycota incertae sedis</taxon>
        <taxon>Chytridiomycetes</taxon>
        <taxon>Rhizophlyctidales</taxon>
        <taxon>Rhizophlyctidaceae</taxon>
        <taxon>Rhizophlyctis</taxon>
    </lineage>
</organism>